<dbReference type="OMA" id="VRKFPYH"/>
<comment type="caution">
    <text evidence="1">The sequence shown here is derived from an EMBL/GenBank/DDBJ whole genome shotgun (WGS) entry which is preliminary data.</text>
</comment>
<dbReference type="InterPro" id="IPR031848">
    <property type="entry name" value="PrlF_antitoxin"/>
</dbReference>
<name>A0A6L9JJP9_PHOLM</name>
<dbReference type="AlphaFoldDB" id="A0A6L9JJP9"/>
<evidence type="ECO:0000313" key="1">
    <source>
        <dbReference type="EMBL" id="NDL39339.1"/>
    </source>
</evidence>
<dbReference type="Gene3D" id="2.10.260.10">
    <property type="match status" value="1"/>
</dbReference>
<sequence>MSDIYELVTLIPKGQITLPWFIRQVLSVDTGSTLVFELRNGEVVVTNVSVEYEDQLIGAFLDLLSADIQVGYHVSDLPKELDEAMQHNTGHVIDLNENIVGDVMI</sequence>
<reference evidence="1 2" key="1">
    <citation type="submission" date="2019-12" db="EMBL/GenBank/DDBJ databases">
        <title>Engineering Photorhabdus to improve their lethality against agricultural pests.</title>
        <authorList>
            <person name="Machado R.A.R."/>
        </authorList>
    </citation>
    <scope>NUCLEOTIDE SEQUENCE [LARGE SCALE GENOMIC DNA]</scope>
    <source>
        <strain evidence="1 2">EN01</strain>
    </source>
</reference>
<gene>
    <name evidence="1" type="ORF">GPY51_11290</name>
</gene>
<dbReference type="RefSeq" id="WP_011147964.1">
    <property type="nucleotide sequence ID" value="NZ_CAWMTZ010000002.1"/>
</dbReference>
<organism evidence="1 2">
    <name type="scientific">Photorhabdus laumondii subsp. laumondii</name>
    <name type="common">Photorhabdus luminescens subsp. laumondii</name>
    <dbReference type="NCBI Taxonomy" id="141679"/>
    <lineage>
        <taxon>Bacteria</taxon>
        <taxon>Pseudomonadati</taxon>
        <taxon>Pseudomonadota</taxon>
        <taxon>Gammaproteobacteria</taxon>
        <taxon>Enterobacterales</taxon>
        <taxon>Morganellaceae</taxon>
        <taxon>Photorhabdus</taxon>
    </lineage>
</organism>
<dbReference type="EMBL" id="WSFA01000022">
    <property type="protein sequence ID" value="NDL39339.1"/>
    <property type="molecule type" value="Genomic_DNA"/>
</dbReference>
<dbReference type="Proteomes" id="UP000479300">
    <property type="component" value="Unassembled WGS sequence"/>
</dbReference>
<proteinExistence type="predicted"/>
<dbReference type="GO" id="GO:0003700">
    <property type="term" value="F:DNA-binding transcription factor activity"/>
    <property type="evidence" value="ECO:0007669"/>
    <property type="project" value="InterPro"/>
</dbReference>
<accession>A0A6L9JJP9</accession>
<dbReference type="InterPro" id="IPR037914">
    <property type="entry name" value="SpoVT-AbrB_sf"/>
</dbReference>
<dbReference type="GeneID" id="48850056"/>
<evidence type="ECO:0000313" key="2">
    <source>
        <dbReference type="Proteomes" id="UP000479300"/>
    </source>
</evidence>
<dbReference type="SUPFAM" id="SSF89447">
    <property type="entry name" value="AbrB/MazE/MraZ-like"/>
    <property type="match status" value="1"/>
</dbReference>
<protein>
    <submittedName>
        <fullName evidence="1">AbrB family transcriptional regulator</fullName>
    </submittedName>
</protein>
<dbReference type="Pfam" id="PF15937">
    <property type="entry name" value="PrlF_antitoxin"/>
    <property type="match status" value="1"/>
</dbReference>
<dbReference type="GO" id="GO:0097351">
    <property type="term" value="F:toxin sequestering activity"/>
    <property type="evidence" value="ECO:0007669"/>
    <property type="project" value="InterPro"/>
</dbReference>
<dbReference type="GO" id="GO:0001558">
    <property type="term" value="P:regulation of cell growth"/>
    <property type="evidence" value="ECO:0007669"/>
    <property type="project" value="InterPro"/>
</dbReference>